<dbReference type="GO" id="GO:0009897">
    <property type="term" value="C:external side of plasma membrane"/>
    <property type="evidence" value="ECO:0007669"/>
    <property type="project" value="TreeGrafter"/>
</dbReference>
<comment type="subcellular location">
    <subcellularLocation>
        <location evidence="1">Membrane</location>
        <topology evidence="1">Single-pass membrane protein</topology>
    </subcellularLocation>
</comment>
<dbReference type="GO" id="GO:0098553">
    <property type="term" value="C:lumenal side of endoplasmic reticulum membrane"/>
    <property type="evidence" value="ECO:0007669"/>
    <property type="project" value="UniProtKB-ARBA"/>
</dbReference>
<keyword evidence="5" id="KW-1133">Transmembrane helix</keyword>
<dbReference type="Ensembl" id="ENSPTET00000016420.1">
    <property type="protein sequence ID" value="ENSPTEP00000010861.1"/>
    <property type="gene ID" value="ENSPTEG00000012257.1"/>
</dbReference>
<keyword evidence="3" id="KW-0812">Transmembrane</keyword>
<evidence type="ECO:0000256" key="6">
    <source>
        <dbReference type="ARBA" id="ARBA00023136"/>
    </source>
</evidence>
<evidence type="ECO:0000256" key="1">
    <source>
        <dbReference type="ARBA" id="ARBA00004167"/>
    </source>
</evidence>
<dbReference type="Gene3D" id="2.60.40.10">
    <property type="entry name" value="Immunoglobulins"/>
    <property type="match status" value="1"/>
</dbReference>
<evidence type="ECO:0000313" key="11">
    <source>
        <dbReference type="Proteomes" id="UP000694416"/>
    </source>
</evidence>
<dbReference type="InterPro" id="IPR003006">
    <property type="entry name" value="Ig/MHC_CS"/>
</dbReference>
<dbReference type="GO" id="GO:0001916">
    <property type="term" value="P:positive regulation of T cell mediated cytotoxicity"/>
    <property type="evidence" value="ECO:0007669"/>
    <property type="project" value="TreeGrafter"/>
</dbReference>
<proteinExistence type="predicted"/>
<dbReference type="SMART" id="SM00407">
    <property type="entry name" value="IGc1"/>
    <property type="match status" value="1"/>
</dbReference>
<dbReference type="GO" id="GO:0042605">
    <property type="term" value="F:peptide antigen binding"/>
    <property type="evidence" value="ECO:0007669"/>
    <property type="project" value="TreeGrafter"/>
</dbReference>
<evidence type="ECO:0000256" key="8">
    <source>
        <dbReference type="ARBA" id="ARBA00023180"/>
    </source>
</evidence>
<dbReference type="AlphaFoldDB" id="A0A8C9GWG8"/>
<reference evidence="10" key="2">
    <citation type="submission" date="2025-09" db="UniProtKB">
        <authorList>
            <consortium name="Ensembl"/>
        </authorList>
    </citation>
    <scope>IDENTIFICATION</scope>
</reference>
<evidence type="ECO:0000256" key="2">
    <source>
        <dbReference type="ARBA" id="ARBA00022451"/>
    </source>
</evidence>
<evidence type="ECO:0000256" key="7">
    <source>
        <dbReference type="ARBA" id="ARBA00023157"/>
    </source>
</evidence>
<evidence type="ECO:0000256" key="3">
    <source>
        <dbReference type="ARBA" id="ARBA00022692"/>
    </source>
</evidence>
<dbReference type="GO" id="GO:0005615">
    <property type="term" value="C:extracellular space"/>
    <property type="evidence" value="ECO:0007669"/>
    <property type="project" value="TreeGrafter"/>
</dbReference>
<feature type="domain" description="Immunoglobulin C1-set" evidence="9">
    <location>
        <begin position="40"/>
        <end position="111"/>
    </location>
</feature>
<keyword evidence="7" id="KW-1015">Disulfide bond</keyword>
<evidence type="ECO:0000256" key="5">
    <source>
        <dbReference type="ARBA" id="ARBA00022989"/>
    </source>
</evidence>
<dbReference type="FunFam" id="2.60.40.10:FF:000014">
    <property type="entry name" value="H-2 class I histocompatibility antigen, alpha chain"/>
    <property type="match status" value="1"/>
</dbReference>
<protein>
    <recommendedName>
        <fullName evidence="9">Immunoglobulin C1-set domain-containing protein</fullName>
    </recommendedName>
</protein>
<dbReference type="Proteomes" id="UP000694416">
    <property type="component" value="Unplaced"/>
</dbReference>
<dbReference type="PANTHER" id="PTHR16675:SF270">
    <property type="entry name" value="HLA CLASS I HISTOCOMPATIBILITY ANTIGEN, B ALPHA CHAIN"/>
    <property type="match status" value="1"/>
</dbReference>
<reference evidence="10" key="1">
    <citation type="submission" date="2025-08" db="UniProtKB">
        <authorList>
            <consortium name="Ensembl"/>
        </authorList>
    </citation>
    <scope>IDENTIFICATION</scope>
</reference>
<dbReference type="SUPFAM" id="SSF48726">
    <property type="entry name" value="Immunoglobulin"/>
    <property type="match status" value="1"/>
</dbReference>
<dbReference type="GO" id="GO:0006955">
    <property type="term" value="P:immune response"/>
    <property type="evidence" value="ECO:0007669"/>
    <property type="project" value="TreeGrafter"/>
</dbReference>
<dbReference type="GO" id="GO:0030670">
    <property type="term" value="C:phagocytic vesicle membrane"/>
    <property type="evidence" value="ECO:0007669"/>
    <property type="project" value="UniProtKB-ARBA"/>
</dbReference>
<dbReference type="InterPro" id="IPR013783">
    <property type="entry name" value="Ig-like_fold"/>
</dbReference>
<evidence type="ECO:0000313" key="10">
    <source>
        <dbReference type="Ensembl" id="ENSPTEP00000010861.1"/>
    </source>
</evidence>
<keyword evidence="6" id="KW-0472">Membrane</keyword>
<keyword evidence="2" id="KW-0490">MHC I</keyword>
<organism evidence="10 11">
    <name type="scientific">Piliocolobus tephrosceles</name>
    <name type="common">Ugandan red Colobus</name>
    <dbReference type="NCBI Taxonomy" id="591936"/>
    <lineage>
        <taxon>Eukaryota</taxon>
        <taxon>Metazoa</taxon>
        <taxon>Chordata</taxon>
        <taxon>Craniata</taxon>
        <taxon>Vertebrata</taxon>
        <taxon>Euteleostomi</taxon>
        <taxon>Mammalia</taxon>
        <taxon>Eutheria</taxon>
        <taxon>Euarchontoglires</taxon>
        <taxon>Primates</taxon>
        <taxon>Haplorrhini</taxon>
        <taxon>Catarrhini</taxon>
        <taxon>Cercopithecidae</taxon>
        <taxon>Colobinae</taxon>
        <taxon>Piliocolobus</taxon>
    </lineage>
</organism>
<dbReference type="InterPro" id="IPR036179">
    <property type="entry name" value="Ig-like_dom_sf"/>
</dbReference>
<keyword evidence="4" id="KW-0391">Immunity</keyword>
<dbReference type="PROSITE" id="PS00290">
    <property type="entry name" value="IG_MHC"/>
    <property type="match status" value="1"/>
</dbReference>
<dbReference type="GO" id="GO:0042612">
    <property type="term" value="C:MHC class I protein complex"/>
    <property type="evidence" value="ECO:0007669"/>
    <property type="project" value="UniProtKB-KW"/>
</dbReference>
<dbReference type="InterPro" id="IPR050208">
    <property type="entry name" value="MHC_class-I_related"/>
</dbReference>
<dbReference type="GO" id="GO:0005102">
    <property type="term" value="F:signaling receptor binding"/>
    <property type="evidence" value="ECO:0007669"/>
    <property type="project" value="TreeGrafter"/>
</dbReference>
<sequence length="181" mass="20146">MVTCMLLECPMRNAKCLNFLTLPLRSPKTHVTHHPISDHEATLRCWALGFYPVEITLTQQQDRKDQIQDAELMGTRPTGYRTFQKWATVVVSSGEEQRYACHVQHEGLPEPLTLRLPKETNEGSCLFSGKAGALLEPFSRVRAEAWGSGQDLSTPSLCDFKNPGFLSAKAPECVCVPVGIM</sequence>
<keyword evidence="8" id="KW-0325">Glycoprotein</keyword>
<dbReference type="InterPro" id="IPR003597">
    <property type="entry name" value="Ig_C1-set"/>
</dbReference>
<keyword evidence="11" id="KW-1185">Reference proteome</keyword>
<dbReference type="PANTHER" id="PTHR16675">
    <property type="entry name" value="MHC CLASS I-RELATED"/>
    <property type="match status" value="1"/>
</dbReference>
<dbReference type="GO" id="GO:0002476">
    <property type="term" value="P:antigen processing and presentation of endogenous peptide antigen via MHC class Ib"/>
    <property type="evidence" value="ECO:0007669"/>
    <property type="project" value="TreeGrafter"/>
</dbReference>
<dbReference type="Pfam" id="PF07654">
    <property type="entry name" value="C1-set"/>
    <property type="match status" value="1"/>
</dbReference>
<dbReference type="GO" id="GO:0002486">
    <property type="term" value="P:antigen processing and presentation of endogenous peptide antigen via MHC class I via ER pathway, TAP-independent"/>
    <property type="evidence" value="ECO:0007669"/>
    <property type="project" value="TreeGrafter"/>
</dbReference>
<accession>A0A8C9GWG8</accession>
<evidence type="ECO:0000259" key="9">
    <source>
        <dbReference type="SMART" id="SM00407"/>
    </source>
</evidence>
<evidence type="ECO:0000256" key="4">
    <source>
        <dbReference type="ARBA" id="ARBA00022859"/>
    </source>
</evidence>
<name>A0A8C9GWG8_9PRIM</name>